<reference evidence="7 8" key="1">
    <citation type="submission" date="2020-02" db="EMBL/GenBank/DDBJ databases">
        <title>Shewanella WXL01 sp. nov., a marine bacterium isolated from green algae in Luhuitou Fringing Reef (Northern South China Sea).</title>
        <authorList>
            <person name="Wang X."/>
        </authorList>
    </citation>
    <scope>NUCLEOTIDE SEQUENCE [LARGE SCALE GENOMIC DNA]</scope>
    <source>
        <strain evidence="7 8">MCCC 1A01895</strain>
    </source>
</reference>
<evidence type="ECO:0000313" key="7">
    <source>
        <dbReference type="EMBL" id="MBR9729376.1"/>
    </source>
</evidence>
<name>A0ABS5I5T0_9GAMM</name>
<comment type="function">
    <text evidence="6">Removes the formyl group from the N-terminal Met of newly synthesized proteins. Requires at least a dipeptide for an efficient rate of reaction. N-terminal L-methionine is a prerequisite for activity but the enzyme has broad specificity at other positions.</text>
</comment>
<evidence type="ECO:0000256" key="5">
    <source>
        <dbReference type="ARBA" id="ARBA00023004"/>
    </source>
</evidence>
<dbReference type="SUPFAM" id="SSF56420">
    <property type="entry name" value="Peptide deformylase"/>
    <property type="match status" value="1"/>
</dbReference>
<feature type="binding site" evidence="6">
    <location>
        <position position="102"/>
    </location>
    <ligand>
        <name>Fe cation</name>
        <dbReference type="ChEBI" id="CHEBI:24875"/>
    </ligand>
</feature>
<dbReference type="NCBIfam" id="NF001159">
    <property type="entry name" value="PRK00150.1-3"/>
    <property type="match status" value="1"/>
</dbReference>
<comment type="similarity">
    <text evidence="1 6">Belongs to the polypeptide deformylase family.</text>
</comment>
<feature type="binding site" evidence="6">
    <location>
        <position position="144"/>
    </location>
    <ligand>
        <name>Fe cation</name>
        <dbReference type="ChEBI" id="CHEBI:24875"/>
    </ligand>
</feature>
<keyword evidence="2 6" id="KW-0479">Metal-binding</keyword>
<comment type="caution">
    <text evidence="7">The sequence shown here is derived from an EMBL/GenBank/DDBJ whole genome shotgun (WGS) entry which is preliminary data.</text>
</comment>
<feature type="binding site" evidence="6">
    <location>
        <position position="148"/>
    </location>
    <ligand>
        <name>Fe cation</name>
        <dbReference type="ChEBI" id="CHEBI:24875"/>
    </ligand>
</feature>
<dbReference type="EMBL" id="JAAIKR010000019">
    <property type="protein sequence ID" value="MBR9729376.1"/>
    <property type="molecule type" value="Genomic_DNA"/>
</dbReference>
<dbReference type="PANTHER" id="PTHR10458">
    <property type="entry name" value="PEPTIDE DEFORMYLASE"/>
    <property type="match status" value="1"/>
</dbReference>
<sequence>MALALTLPIATTGEPILTRVAKPVTEFNQQLVQLTQQMLSTLLAAKGVGIAAPQVHSNMAVFIMASHPNERYPDAPKMDPIVVINPSIIEQSSQQVIGEEGCLSIPNTRINIARADQITVKYQTRYGQWQQQTLRGFVARIFLHEYDHLQGITLLEREQINALTQATIKDRK</sequence>
<dbReference type="GO" id="GO:0042586">
    <property type="term" value="F:peptide deformylase activity"/>
    <property type="evidence" value="ECO:0007669"/>
    <property type="project" value="UniProtKB-EC"/>
</dbReference>
<proteinExistence type="inferred from homology"/>
<evidence type="ECO:0000256" key="2">
    <source>
        <dbReference type="ARBA" id="ARBA00022723"/>
    </source>
</evidence>
<keyword evidence="5 6" id="KW-0408">Iron</keyword>
<comment type="catalytic activity">
    <reaction evidence="6">
        <text>N-terminal N-formyl-L-methionyl-[peptide] + H2O = N-terminal L-methionyl-[peptide] + formate</text>
        <dbReference type="Rhea" id="RHEA:24420"/>
        <dbReference type="Rhea" id="RHEA-COMP:10639"/>
        <dbReference type="Rhea" id="RHEA-COMP:10640"/>
        <dbReference type="ChEBI" id="CHEBI:15377"/>
        <dbReference type="ChEBI" id="CHEBI:15740"/>
        <dbReference type="ChEBI" id="CHEBI:49298"/>
        <dbReference type="ChEBI" id="CHEBI:64731"/>
        <dbReference type="EC" id="3.5.1.88"/>
    </reaction>
</comment>
<accession>A0ABS5I5T0</accession>
<evidence type="ECO:0000256" key="3">
    <source>
        <dbReference type="ARBA" id="ARBA00022801"/>
    </source>
</evidence>
<dbReference type="Gene3D" id="3.90.45.10">
    <property type="entry name" value="Peptide deformylase"/>
    <property type="match status" value="1"/>
</dbReference>
<keyword evidence="3 6" id="KW-0378">Hydrolase</keyword>
<dbReference type="EC" id="3.5.1.88" evidence="6"/>
<dbReference type="PANTHER" id="PTHR10458:SF21">
    <property type="entry name" value="PEPTIDE DEFORMYLASE"/>
    <property type="match status" value="1"/>
</dbReference>
<evidence type="ECO:0000313" key="8">
    <source>
        <dbReference type="Proteomes" id="UP000811844"/>
    </source>
</evidence>
<comment type="cofactor">
    <cofactor evidence="6">
        <name>Fe(2+)</name>
        <dbReference type="ChEBI" id="CHEBI:29033"/>
    </cofactor>
    <text evidence="6">Binds 1 Fe(2+) ion.</text>
</comment>
<dbReference type="PIRSF" id="PIRSF004749">
    <property type="entry name" value="Pep_def"/>
    <property type="match status" value="1"/>
</dbReference>
<gene>
    <name evidence="6 7" type="primary">def</name>
    <name evidence="7" type="ORF">G3R48_15460</name>
</gene>
<protein>
    <recommendedName>
        <fullName evidence="6">Peptide deformylase</fullName>
        <shortName evidence="6">PDF</shortName>
        <ecNumber evidence="6">3.5.1.88</ecNumber>
    </recommendedName>
    <alternativeName>
        <fullName evidence="6">Polypeptide deformylase</fullName>
    </alternativeName>
</protein>
<dbReference type="RefSeq" id="WP_153666128.1">
    <property type="nucleotide sequence ID" value="NZ_JAAIKR010000019.1"/>
</dbReference>
<dbReference type="NCBIfam" id="TIGR00079">
    <property type="entry name" value="pept_deformyl"/>
    <property type="match status" value="1"/>
</dbReference>
<dbReference type="PRINTS" id="PR01576">
    <property type="entry name" value="PDEFORMYLASE"/>
</dbReference>
<evidence type="ECO:0000256" key="6">
    <source>
        <dbReference type="HAMAP-Rule" id="MF_00163"/>
    </source>
</evidence>
<feature type="active site" evidence="6">
    <location>
        <position position="145"/>
    </location>
</feature>
<dbReference type="InterPro" id="IPR036821">
    <property type="entry name" value="Peptide_deformylase_sf"/>
</dbReference>
<dbReference type="CDD" id="cd00487">
    <property type="entry name" value="Pep_deformylase"/>
    <property type="match status" value="1"/>
</dbReference>
<organism evidence="7 8">
    <name type="scientific">Shewanella intestini</name>
    <dbReference type="NCBI Taxonomy" id="2017544"/>
    <lineage>
        <taxon>Bacteria</taxon>
        <taxon>Pseudomonadati</taxon>
        <taxon>Pseudomonadota</taxon>
        <taxon>Gammaproteobacteria</taxon>
        <taxon>Alteromonadales</taxon>
        <taxon>Shewanellaceae</taxon>
        <taxon>Shewanella</taxon>
    </lineage>
</organism>
<dbReference type="InterPro" id="IPR023635">
    <property type="entry name" value="Peptide_deformylase"/>
</dbReference>
<evidence type="ECO:0000256" key="1">
    <source>
        <dbReference type="ARBA" id="ARBA00010759"/>
    </source>
</evidence>
<keyword evidence="8" id="KW-1185">Reference proteome</keyword>
<keyword evidence="4 6" id="KW-0648">Protein biosynthesis</keyword>
<dbReference type="Proteomes" id="UP000811844">
    <property type="component" value="Unassembled WGS sequence"/>
</dbReference>
<evidence type="ECO:0000256" key="4">
    <source>
        <dbReference type="ARBA" id="ARBA00022917"/>
    </source>
</evidence>
<dbReference type="Pfam" id="PF01327">
    <property type="entry name" value="Pep_deformylase"/>
    <property type="match status" value="1"/>
</dbReference>
<dbReference type="HAMAP" id="MF_00163">
    <property type="entry name" value="Pep_deformylase"/>
    <property type="match status" value="1"/>
</dbReference>